<sequence length="85" mass="9102">RLFPKGLAAFIGLRDQTCRTPYCNAPIRHRDHAVPHRDGGPTSATNGLGTCEACNYAKETPGWTVTTTVTTDGEHVAEYTTPTGA</sequence>
<organism evidence="2 3">
    <name type="scientific">Mycolicibacterium goodii</name>
    <name type="common">Mycobacterium goodii</name>
    <dbReference type="NCBI Taxonomy" id="134601"/>
    <lineage>
        <taxon>Bacteria</taxon>
        <taxon>Bacillati</taxon>
        <taxon>Actinomycetota</taxon>
        <taxon>Actinomycetes</taxon>
        <taxon>Mycobacteriales</taxon>
        <taxon>Mycobacteriaceae</taxon>
        <taxon>Mycolicibacterium</taxon>
    </lineage>
</organism>
<keyword evidence="2" id="KW-0255">Endonuclease</keyword>
<dbReference type="RefSeq" id="WP_214396375.1">
    <property type="nucleotide sequence ID" value="NZ_JAHBOL010000154.1"/>
</dbReference>
<feature type="non-terminal residue" evidence="2">
    <location>
        <position position="1"/>
    </location>
</feature>
<evidence type="ECO:0000313" key="2">
    <source>
        <dbReference type="EMBL" id="MBU8827831.1"/>
    </source>
</evidence>
<dbReference type="Proteomes" id="UP000696413">
    <property type="component" value="Unassembled WGS sequence"/>
</dbReference>
<evidence type="ECO:0000259" key="1">
    <source>
        <dbReference type="SMART" id="SM00507"/>
    </source>
</evidence>
<proteinExistence type="predicted"/>
<dbReference type="EMBL" id="JAHBOM010000126">
    <property type="protein sequence ID" value="MBU8827831.1"/>
    <property type="molecule type" value="Genomic_DNA"/>
</dbReference>
<dbReference type="GO" id="GO:0004519">
    <property type="term" value="F:endonuclease activity"/>
    <property type="evidence" value="ECO:0007669"/>
    <property type="project" value="UniProtKB-KW"/>
</dbReference>
<keyword evidence="2" id="KW-0378">Hydrolase</keyword>
<comment type="caution">
    <text evidence="2">The sequence shown here is derived from an EMBL/GenBank/DDBJ whole genome shotgun (WGS) entry which is preliminary data.</text>
</comment>
<feature type="non-terminal residue" evidence="2">
    <location>
        <position position="85"/>
    </location>
</feature>
<keyword evidence="3" id="KW-1185">Reference proteome</keyword>
<evidence type="ECO:0000313" key="3">
    <source>
        <dbReference type="Proteomes" id="UP000696413"/>
    </source>
</evidence>
<reference evidence="2 3" key="1">
    <citation type="submission" date="2021-05" db="EMBL/GenBank/DDBJ databases">
        <title>Draft Genome Sequences of Clinical Respiratory Isolates of Mycobacterium goodii Recovered in Ireland.</title>
        <authorList>
            <person name="Flanagan P.R."/>
            <person name="Mok S."/>
            <person name="Roycroft E."/>
            <person name="Rogers T.R."/>
            <person name="Fitzgibbon M."/>
        </authorList>
    </citation>
    <scope>NUCLEOTIDE SEQUENCE [LARGE SCALE GENOMIC DNA]</scope>
    <source>
        <strain evidence="2 3">14IE55</strain>
    </source>
</reference>
<dbReference type="Gene3D" id="1.10.30.50">
    <property type="match status" value="1"/>
</dbReference>
<protein>
    <submittedName>
        <fullName evidence="2">HNH endonuclease</fullName>
    </submittedName>
</protein>
<dbReference type="CDD" id="cd00085">
    <property type="entry name" value="HNHc"/>
    <property type="match status" value="1"/>
</dbReference>
<dbReference type="InterPro" id="IPR003615">
    <property type="entry name" value="HNH_nuc"/>
</dbReference>
<dbReference type="SMART" id="SM00507">
    <property type="entry name" value="HNHc"/>
    <property type="match status" value="1"/>
</dbReference>
<gene>
    <name evidence="2" type="ORF">KL859_33880</name>
</gene>
<accession>A0ABS6HZV7</accession>
<keyword evidence="2" id="KW-0540">Nuclease</keyword>
<dbReference type="InterPro" id="IPR002711">
    <property type="entry name" value="HNH"/>
</dbReference>
<name>A0ABS6HZV7_MYCGD</name>
<feature type="domain" description="HNH nuclease" evidence="1">
    <location>
        <begin position="6"/>
        <end position="56"/>
    </location>
</feature>
<dbReference type="Pfam" id="PF01844">
    <property type="entry name" value="HNH"/>
    <property type="match status" value="1"/>
</dbReference>